<reference evidence="2 3" key="1">
    <citation type="journal article" date="2015" name="Genome Biol. Evol.">
        <title>Comparative Genomics of a Bacterivorous Green Alga Reveals Evolutionary Causalities and Consequences of Phago-Mixotrophic Mode of Nutrition.</title>
        <authorList>
            <person name="Burns J.A."/>
            <person name="Paasch A."/>
            <person name="Narechania A."/>
            <person name="Kim E."/>
        </authorList>
    </citation>
    <scope>NUCLEOTIDE SEQUENCE [LARGE SCALE GENOMIC DNA]</scope>
    <source>
        <strain evidence="2 3">PLY_AMNH</strain>
    </source>
</reference>
<keyword evidence="3" id="KW-1185">Reference proteome</keyword>
<accession>A0AAE0FGQ0</accession>
<evidence type="ECO:0000313" key="3">
    <source>
        <dbReference type="Proteomes" id="UP001190700"/>
    </source>
</evidence>
<dbReference type="AlphaFoldDB" id="A0AAE0FGQ0"/>
<feature type="region of interest" description="Disordered" evidence="1">
    <location>
        <begin position="306"/>
        <end position="335"/>
    </location>
</feature>
<evidence type="ECO:0000313" key="2">
    <source>
        <dbReference type="EMBL" id="KAK3259078.1"/>
    </source>
</evidence>
<feature type="region of interest" description="Disordered" evidence="1">
    <location>
        <begin position="395"/>
        <end position="425"/>
    </location>
</feature>
<feature type="compositionally biased region" description="Polar residues" evidence="1">
    <location>
        <begin position="101"/>
        <end position="122"/>
    </location>
</feature>
<dbReference type="EMBL" id="LGRX02019015">
    <property type="protein sequence ID" value="KAK3259078.1"/>
    <property type="molecule type" value="Genomic_DNA"/>
</dbReference>
<feature type="compositionally biased region" description="Low complexity" evidence="1">
    <location>
        <begin position="310"/>
        <end position="328"/>
    </location>
</feature>
<protein>
    <submittedName>
        <fullName evidence="2">Uncharacterized protein</fullName>
    </submittedName>
</protein>
<sequence>MHSSIQRRKVLAERFEAQDEPKHAQHLQEVSEQLWSERNLRVLQSWRSEQGQMRQLENEFFGAQSAPHSPTPYTPARASETTPNTPPRGRPREYSHRGASSEVSPTRNVSSAQRFFQLSNTQARRKRSVLRKLSKEERPIRAPDEIIEDAISSASRQLLGKLASNSDLLLQLSPPESTKPTPTPSASARASPTGSRAASPKPSPTQRPAPASTSHKHPSARFPLTISVPTPTSEASEGSIISLSSVPKTPIYEQSHEAQSPDDKDVRRTQTAITQTAATQTSPWPQRLPEELSKPTVSFLLEASHEAEAEPATAPRAHASVLSASSSHCVDPENTEMDLESSGALHHDAPLRPPSGHFRLAGSRDRSFLLEEGGPEHRATPSREMKPHEAALLEGPFPLPPTFPDSDAPAAGEPAVATLPPDKGPSSLRLLAPAVLNASLEVNHM</sequence>
<feature type="region of interest" description="Disordered" evidence="1">
    <location>
        <begin position="171"/>
        <end position="239"/>
    </location>
</feature>
<gene>
    <name evidence="2" type="ORF">CYMTET_31911</name>
</gene>
<feature type="compositionally biased region" description="Polar residues" evidence="1">
    <location>
        <begin position="227"/>
        <end position="239"/>
    </location>
</feature>
<name>A0AAE0FGQ0_9CHLO</name>
<dbReference type="Proteomes" id="UP001190700">
    <property type="component" value="Unassembled WGS sequence"/>
</dbReference>
<feature type="region of interest" description="Disordered" evidence="1">
    <location>
        <begin position="54"/>
        <end position="130"/>
    </location>
</feature>
<feature type="compositionally biased region" description="Low complexity" evidence="1">
    <location>
        <begin position="173"/>
        <end position="200"/>
    </location>
</feature>
<organism evidence="2 3">
    <name type="scientific">Cymbomonas tetramitiformis</name>
    <dbReference type="NCBI Taxonomy" id="36881"/>
    <lineage>
        <taxon>Eukaryota</taxon>
        <taxon>Viridiplantae</taxon>
        <taxon>Chlorophyta</taxon>
        <taxon>Pyramimonadophyceae</taxon>
        <taxon>Pyramimonadales</taxon>
        <taxon>Pyramimonadaceae</taxon>
        <taxon>Cymbomonas</taxon>
    </lineage>
</organism>
<proteinExistence type="predicted"/>
<comment type="caution">
    <text evidence="2">The sequence shown here is derived from an EMBL/GenBank/DDBJ whole genome shotgun (WGS) entry which is preliminary data.</text>
</comment>
<evidence type="ECO:0000256" key="1">
    <source>
        <dbReference type="SAM" id="MobiDB-lite"/>
    </source>
</evidence>